<dbReference type="AlphaFoldDB" id="A0A1H3AE60"/>
<dbReference type="Pfam" id="PF01804">
    <property type="entry name" value="Penicil_amidase"/>
    <property type="match status" value="1"/>
</dbReference>
<reference evidence="6 7" key="1">
    <citation type="submission" date="2016-10" db="EMBL/GenBank/DDBJ databases">
        <authorList>
            <person name="de Groot N.N."/>
        </authorList>
    </citation>
    <scope>NUCLEOTIDE SEQUENCE [LARGE SCALE GENOMIC DNA]</scope>
    <source>
        <strain evidence="6 7">CPCC 202699</strain>
    </source>
</reference>
<dbReference type="Gene3D" id="1.10.1400.10">
    <property type="match status" value="1"/>
</dbReference>
<dbReference type="STRING" id="589385.SAMN05421504_102878"/>
<organism evidence="6 7">
    <name type="scientific">Amycolatopsis xylanica</name>
    <dbReference type="NCBI Taxonomy" id="589385"/>
    <lineage>
        <taxon>Bacteria</taxon>
        <taxon>Bacillati</taxon>
        <taxon>Actinomycetota</taxon>
        <taxon>Actinomycetes</taxon>
        <taxon>Pseudonocardiales</taxon>
        <taxon>Pseudonocardiaceae</taxon>
        <taxon>Amycolatopsis</taxon>
    </lineage>
</organism>
<comment type="similarity">
    <text evidence="1">Belongs to the peptidase S45 family.</text>
</comment>
<dbReference type="InterPro" id="IPR043146">
    <property type="entry name" value="Penicillin_amidase_N_B-knob"/>
</dbReference>
<evidence type="ECO:0000256" key="4">
    <source>
        <dbReference type="ARBA" id="ARBA00023145"/>
    </source>
</evidence>
<dbReference type="Proteomes" id="UP000199515">
    <property type="component" value="Unassembled WGS sequence"/>
</dbReference>
<dbReference type="Gene3D" id="1.10.439.10">
    <property type="entry name" value="Penicillin Amidohydrolase, domain 1"/>
    <property type="match status" value="1"/>
</dbReference>
<proteinExistence type="inferred from homology"/>
<feature type="chain" id="PRO_5011524406" evidence="5">
    <location>
        <begin position="24"/>
        <end position="733"/>
    </location>
</feature>
<evidence type="ECO:0000256" key="3">
    <source>
        <dbReference type="ARBA" id="ARBA00022801"/>
    </source>
</evidence>
<dbReference type="Gene3D" id="2.30.120.10">
    <property type="match status" value="1"/>
</dbReference>
<protein>
    <submittedName>
        <fullName evidence="6">Acyl-homoserine-lactone acylase</fullName>
    </submittedName>
</protein>
<dbReference type="GO" id="GO:0017000">
    <property type="term" value="P:antibiotic biosynthetic process"/>
    <property type="evidence" value="ECO:0007669"/>
    <property type="project" value="InterPro"/>
</dbReference>
<gene>
    <name evidence="6" type="ORF">SAMN05421504_102878</name>
</gene>
<dbReference type="PANTHER" id="PTHR34218">
    <property type="entry name" value="PEPTIDASE S45 PENICILLIN AMIDASE"/>
    <property type="match status" value="1"/>
</dbReference>
<sequence>MLLRKSLILTVALGLIGAVPATASPAPTVIRYTEYGIPHIVAKDYESLGYGQGYAAARDNLCAIEETALTTSASRSAQYGPDAVPIGMLTRASTNLSSDLYFQRLNDNKVVDGLLSQVDGDIRDAVRGYANGVNKFLKEATDPTCKAWARPITEIDIYRHQYATSLAFGQGGEVDAITGAQPGKAPEPVDPDFTIGSNAIAIGGAASANGRGISLANPHLPWQAGSMRMWQSQLTIPGKLNVMGVGMAGQPFLWMGHNETAAWSGTATDATRTYTLFKVKLASSTSYLVDGRPEQMRRDDVTVSARQPDGSLKQVTKPQWSTRYGPVTRWEDGFAYAFADANAQNLRLTNTLAALAKAKTADAIIEATRRTQGLPWMNILATDDHGKLGYTQTHSAPNVTDAKAAQCNTSASFQRDGLAVLDGSRSDCAWGTDRDALRPGVFGPANLPVLKRDDYFENSNDSYWIMNPAQPLTGFARIVGPVETERKARTRDGFTEIADQLAKAKFTGQSMRDLMFSNRNYIGEQVAGDTVKMCRELALGKACDALAAWDKRNDVDSRGVLLFDRFWDRATDNADIWQVPFDPKDPINTPNTLKTGDPKIRQALIDSVAELNAGGIPLDAKWGDTQYVTRGGKRIPMSGGTARLGVFNSIGGAWDPKRGYTEMVHGATYLHVVTFAGPGRPEASTVLAYSQSADPRSPHYSDQTELYSKKQWVKERFSERDIAAGTVELKILR</sequence>
<dbReference type="InterPro" id="IPR023343">
    <property type="entry name" value="Penicillin_amidase_dom1"/>
</dbReference>
<evidence type="ECO:0000313" key="6">
    <source>
        <dbReference type="EMBL" id="SDX27454.1"/>
    </source>
</evidence>
<name>A0A1H3AE60_9PSEU</name>
<evidence type="ECO:0000256" key="5">
    <source>
        <dbReference type="SAM" id="SignalP"/>
    </source>
</evidence>
<evidence type="ECO:0000313" key="7">
    <source>
        <dbReference type="Proteomes" id="UP000199515"/>
    </source>
</evidence>
<dbReference type="EMBL" id="FNON01000002">
    <property type="protein sequence ID" value="SDX27454.1"/>
    <property type="molecule type" value="Genomic_DNA"/>
</dbReference>
<dbReference type="InterPro" id="IPR043147">
    <property type="entry name" value="Penicillin_amidase_A-knob"/>
</dbReference>
<keyword evidence="2 5" id="KW-0732">Signal</keyword>
<dbReference type="OrthoDB" id="4759017at2"/>
<keyword evidence="3" id="KW-0378">Hydrolase</keyword>
<dbReference type="InterPro" id="IPR002692">
    <property type="entry name" value="S45"/>
</dbReference>
<dbReference type="PANTHER" id="PTHR34218:SF3">
    <property type="entry name" value="ACYL-HOMOSERINE LACTONE ACYLASE PVDQ"/>
    <property type="match status" value="1"/>
</dbReference>
<evidence type="ECO:0000256" key="2">
    <source>
        <dbReference type="ARBA" id="ARBA00022729"/>
    </source>
</evidence>
<dbReference type="Gene3D" id="3.60.20.10">
    <property type="entry name" value="Glutamine Phosphoribosylpyrophosphate, subunit 1, domain 1"/>
    <property type="match status" value="1"/>
</dbReference>
<accession>A0A1H3AE60</accession>
<dbReference type="GO" id="GO:0016811">
    <property type="term" value="F:hydrolase activity, acting on carbon-nitrogen (but not peptide) bonds, in linear amides"/>
    <property type="evidence" value="ECO:0007669"/>
    <property type="project" value="InterPro"/>
</dbReference>
<dbReference type="InterPro" id="IPR029055">
    <property type="entry name" value="Ntn_hydrolases_N"/>
</dbReference>
<keyword evidence="7" id="KW-1185">Reference proteome</keyword>
<evidence type="ECO:0000256" key="1">
    <source>
        <dbReference type="ARBA" id="ARBA00006586"/>
    </source>
</evidence>
<keyword evidence="4" id="KW-0865">Zymogen</keyword>
<dbReference type="RefSeq" id="WP_091288708.1">
    <property type="nucleotide sequence ID" value="NZ_FNON01000002.1"/>
</dbReference>
<dbReference type="SUPFAM" id="SSF56235">
    <property type="entry name" value="N-terminal nucleophile aminohydrolases (Ntn hydrolases)"/>
    <property type="match status" value="1"/>
</dbReference>
<feature type="signal peptide" evidence="5">
    <location>
        <begin position="1"/>
        <end position="23"/>
    </location>
</feature>